<dbReference type="AlphaFoldDB" id="A0A1N7KRE5"/>
<dbReference type="InterPro" id="IPR023809">
    <property type="entry name" value="Thiopep_bacteriocin_synth_dom"/>
</dbReference>
<sequence>MHNNTRTYNILGSDWIYYKLYMGTKSSDDILVEKIKPLAEQLLEKNIINQWFFIRYNDPKCHLRIRFKCVQTSLINKIIAEMHNILLPLTEESIIWKIQIDTYNREIERYGSKTIEIAEKLFFYDSIMVVDYLKNFNDENLRWLFGLKAIDDLLDLFQYKLSDKKNFLETLSNAFKAEFGKSKITNNGLSDKFRLYKQTISDTIDNKNPNNIYDIIEERNNSIKNLKDEILALLRTESLEVNLNSFLASHIHMMINRLFKSKNRAHEMVCYDFLFRFYKSKIALELKITNN</sequence>
<feature type="domain" description="Thiopeptide-type bacteriocin biosynthesis" evidence="1">
    <location>
        <begin position="15"/>
        <end position="278"/>
    </location>
</feature>
<dbReference type="OrthoDB" id="1273722at2"/>
<dbReference type="RefSeq" id="WP_084566583.1">
    <property type="nucleotide sequence ID" value="NZ_FTOJ01000001.1"/>
</dbReference>
<gene>
    <name evidence="2" type="ORF">SAMN05421796_101771</name>
</gene>
<accession>A0A1N7KRE5</accession>
<organism evidence="2 3">
    <name type="scientific">Chryseobacterium piscicola</name>
    <dbReference type="NCBI Taxonomy" id="551459"/>
    <lineage>
        <taxon>Bacteria</taxon>
        <taxon>Pseudomonadati</taxon>
        <taxon>Bacteroidota</taxon>
        <taxon>Flavobacteriia</taxon>
        <taxon>Flavobacteriales</taxon>
        <taxon>Weeksellaceae</taxon>
        <taxon>Chryseobacterium group</taxon>
        <taxon>Chryseobacterium</taxon>
    </lineage>
</organism>
<dbReference type="EMBL" id="FTOJ01000001">
    <property type="protein sequence ID" value="SIS64192.1"/>
    <property type="molecule type" value="Genomic_DNA"/>
</dbReference>
<dbReference type="STRING" id="551459.SAMN05421796_101771"/>
<dbReference type="NCBIfam" id="TIGR03891">
    <property type="entry name" value="thiopep_ocin"/>
    <property type="match status" value="1"/>
</dbReference>
<evidence type="ECO:0000259" key="1">
    <source>
        <dbReference type="Pfam" id="PF14028"/>
    </source>
</evidence>
<protein>
    <submittedName>
        <fullName evidence="2">Thiopeptide-type bacteriocin biosynthesis domain-containing protein</fullName>
    </submittedName>
</protein>
<dbReference type="Proteomes" id="UP000186246">
    <property type="component" value="Unassembled WGS sequence"/>
</dbReference>
<evidence type="ECO:0000313" key="3">
    <source>
        <dbReference type="Proteomes" id="UP000186246"/>
    </source>
</evidence>
<reference evidence="3" key="1">
    <citation type="submission" date="2017-01" db="EMBL/GenBank/DDBJ databases">
        <authorList>
            <person name="Varghese N."/>
            <person name="Submissions S."/>
        </authorList>
    </citation>
    <scope>NUCLEOTIDE SEQUENCE [LARGE SCALE GENOMIC DNA]</scope>
    <source>
        <strain evidence="3">DSM 21068</strain>
    </source>
</reference>
<dbReference type="Pfam" id="PF14028">
    <property type="entry name" value="Lant_dehydr_C"/>
    <property type="match status" value="1"/>
</dbReference>
<name>A0A1N7KRE5_9FLAO</name>
<proteinExistence type="predicted"/>
<evidence type="ECO:0000313" key="2">
    <source>
        <dbReference type="EMBL" id="SIS64192.1"/>
    </source>
</evidence>